<dbReference type="EMBL" id="KV878904">
    <property type="protein sequence ID" value="OJJ81852.1"/>
    <property type="molecule type" value="Genomic_DNA"/>
</dbReference>
<reference evidence="3" key="1">
    <citation type="journal article" date="2017" name="Genome Biol.">
        <title>Comparative genomics reveals high biological diversity and specific adaptations in the industrially and medically important fungal genus Aspergillus.</title>
        <authorList>
            <person name="de Vries R.P."/>
            <person name="Riley R."/>
            <person name="Wiebenga A."/>
            <person name="Aguilar-Osorio G."/>
            <person name="Amillis S."/>
            <person name="Uchima C.A."/>
            <person name="Anderluh G."/>
            <person name="Asadollahi M."/>
            <person name="Askin M."/>
            <person name="Barry K."/>
            <person name="Battaglia E."/>
            <person name="Bayram O."/>
            <person name="Benocci T."/>
            <person name="Braus-Stromeyer S.A."/>
            <person name="Caldana C."/>
            <person name="Canovas D."/>
            <person name="Cerqueira G.C."/>
            <person name="Chen F."/>
            <person name="Chen W."/>
            <person name="Choi C."/>
            <person name="Clum A."/>
            <person name="Dos Santos R.A."/>
            <person name="Damasio A.R."/>
            <person name="Diallinas G."/>
            <person name="Emri T."/>
            <person name="Fekete E."/>
            <person name="Flipphi M."/>
            <person name="Freyberg S."/>
            <person name="Gallo A."/>
            <person name="Gournas C."/>
            <person name="Habgood R."/>
            <person name="Hainaut M."/>
            <person name="Harispe M.L."/>
            <person name="Henrissat B."/>
            <person name="Hilden K.S."/>
            <person name="Hope R."/>
            <person name="Hossain A."/>
            <person name="Karabika E."/>
            <person name="Karaffa L."/>
            <person name="Karanyi Z."/>
            <person name="Krasevec N."/>
            <person name="Kuo A."/>
            <person name="Kusch H."/>
            <person name="LaButti K."/>
            <person name="Lagendijk E.L."/>
            <person name="Lapidus A."/>
            <person name="Levasseur A."/>
            <person name="Lindquist E."/>
            <person name="Lipzen A."/>
            <person name="Logrieco A.F."/>
            <person name="MacCabe A."/>
            <person name="Maekelae M.R."/>
            <person name="Malavazi I."/>
            <person name="Melin P."/>
            <person name="Meyer V."/>
            <person name="Mielnichuk N."/>
            <person name="Miskei M."/>
            <person name="Molnar A.P."/>
            <person name="Mule G."/>
            <person name="Ngan C.Y."/>
            <person name="Orejas M."/>
            <person name="Orosz E."/>
            <person name="Ouedraogo J.P."/>
            <person name="Overkamp K.M."/>
            <person name="Park H.-S."/>
            <person name="Perrone G."/>
            <person name="Piumi F."/>
            <person name="Punt P.J."/>
            <person name="Ram A.F."/>
            <person name="Ramon A."/>
            <person name="Rauscher S."/>
            <person name="Record E."/>
            <person name="Riano-Pachon D.M."/>
            <person name="Robert V."/>
            <person name="Roehrig J."/>
            <person name="Ruller R."/>
            <person name="Salamov A."/>
            <person name="Salih N.S."/>
            <person name="Samson R.A."/>
            <person name="Sandor E."/>
            <person name="Sanguinetti M."/>
            <person name="Schuetze T."/>
            <person name="Sepcic K."/>
            <person name="Shelest E."/>
            <person name="Sherlock G."/>
            <person name="Sophianopoulou V."/>
            <person name="Squina F.M."/>
            <person name="Sun H."/>
            <person name="Susca A."/>
            <person name="Todd R.B."/>
            <person name="Tsang A."/>
            <person name="Unkles S.E."/>
            <person name="van de Wiele N."/>
            <person name="van Rossen-Uffink D."/>
            <person name="Oliveira J.V."/>
            <person name="Vesth T.C."/>
            <person name="Visser J."/>
            <person name="Yu J.-H."/>
            <person name="Zhou M."/>
            <person name="Andersen M.R."/>
            <person name="Archer D.B."/>
            <person name="Baker S.E."/>
            <person name="Benoit I."/>
            <person name="Brakhage A.A."/>
            <person name="Braus G.H."/>
            <person name="Fischer R."/>
            <person name="Frisvad J.C."/>
            <person name="Goldman G.H."/>
            <person name="Houbraken J."/>
            <person name="Oakley B."/>
            <person name="Pocsi I."/>
            <person name="Scazzocchio C."/>
            <person name="Seiboth B."/>
            <person name="vanKuyk P.A."/>
            <person name="Wortman J."/>
            <person name="Dyer P.S."/>
            <person name="Grigoriev I.V."/>
        </authorList>
    </citation>
    <scope>NUCLEOTIDE SEQUENCE [LARGE SCALE GENOMIC DNA]</scope>
    <source>
        <strain evidence="3">CBS 516.65</strain>
    </source>
</reference>
<gene>
    <name evidence="2" type="ORF">ASPGLDRAFT_597264</name>
</gene>
<keyword evidence="1" id="KW-0812">Transmembrane</keyword>
<keyword evidence="1" id="KW-0472">Membrane</keyword>
<dbReference type="OrthoDB" id="5409589at2759"/>
<organism evidence="2 3">
    <name type="scientific">Aspergillus glaucus CBS 516.65</name>
    <dbReference type="NCBI Taxonomy" id="1160497"/>
    <lineage>
        <taxon>Eukaryota</taxon>
        <taxon>Fungi</taxon>
        <taxon>Dikarya</taxon>
        <taxon>Ascomycota</taxon>
        <taxon>Pezizomycotina</taxon>
        <taxon>Eurotiomycetes</taxon>
        <taxon>Eurotiomycetidae</taxon>
        <taxon>Eurotiales</taxon>
        <taxon>Aspergillaceae</taxon>
        <taxon>Aspergillus</taxon>
        <taxon>Aspergillus subgen. Aspergillus</taxon>
    </lineage>
</organism>
<dbReference type="AlphaFoldDB" id="A0A1L9VDF5"/>
<evidence type="ECO:0000256" key="1">
    <source>
        <dbReference type="SAM" id="Phobius"/>
    </source>
</evidence>
<protein>
    <submittedName>
        <fullName evidence="2">Uncharacterized protein</fullName>
    </submittedName>
</protein>
<dbReference type="Proteomes" id="UP000184300">
    <property type="component" value="Unassembled WGS sequence"/>
</dbReference>
<dbReference type="GeneID" id="34464651"/>
<evidence type="ECO:0000313" key="3">
    <source>
        <dbReference type="Proteomes" id="UP000184300"/>
    </source>
</evidence>
<keyword evidence="3" id="KW-1185">Reference proteome</keyword>
<proteinExistence type="predicted"/>
<dbReference type="VEuPathDB" id="FungiDB:ASPGLDRAFT_597264"/>
<keyword evidence="1" id="KW-1133">Transmembrane helix</keyword>
<feature type="transmembrane region" description="Helical" evidence="1">
    <location>
        <begin position="23"/>
        <end position="48"/>
    </location>
</feature>
<sequence length="67" mass="7649">MSEHGGLVFFSFSSDQQHYFQRALQHCVASAPAIFILLFFGALFYIFALGSRTLGWHFGFVLFYCCV</sequence>
<name>A0A1L9VDF5_ASPGL</name>
<evidence type="ECO:0000313" key="2">
    <source>
        <dbReference type="EMBL" id="OJJ81852.1"/>
    </source>
</evidence>
<dbReference type="RefSeq" id="XP_022398550.1">
    <property type="nucleotide sequence ID" value="XM_022548391.1"/>
</dbReference>
<accession>A0A1L9VDF5</accession>